<sequence length="208" mass="23178">MKKTTLFITSSILIAVFLGAWKPVDISLLTELEIGAKAPMTDVEVKDVSGEMVTLEQVSKENGLLVIFSCNTCPWVKRWEDRYNPHARLAEENGIGTIALNPNTAYRDRGDGFEDMQERAKEQGYEFYYALDKNSEMAKAFGATRTPHIFLFNSDMELVYRGAIDDNANSAEDVKEPYLKNAIQALGHGEGISVKTSKSLGCTIKWPS</sequence>
<dbReference type="PANTHER" id="PTHR43640">
    <property type="entry name" value="OS07G0260300 PROTEIN"/>
    <property type="match status" value="1"/>
</dbReference>
<dbReference type="PROSITE" id="PS51352">
    <property type="entry name" value="THIOREDOXIN_2"/>
    <property type="match status" value="1"/>
</dbReference>
<evidence type="ECO:0000259" key="1">
    <source>
        <dbReference type="PROSITE" id="PS51352"/>
    </source>
</evidence>
<accession>A0A6M1SV85</accession>
<gene>
    <name evidence="2" type="ORF">G3570_08865</name>
</gene>
<comment type="caution">
    <text evidence="2">The sequence shown here is derived from an EMBL/GenBank/DDBJ whole genome shotgun (WGS) entry which is preliminary data.</text>
</comment>
<proteinExistence type="predicted"/>
<dbReference type="Pfam" id="PF00578">
    <property type="entry name" value="AhpC-TSA"/>
    <property type="match status" value="1"/>
</dbReference>
<dbReference type="AlphaFoldDB" id="A0A6M1SV85"/>
<dbReference type="PANTHER" id="PTHR43640:SF1">
    <property type="entry name" value="THIOREDOXIN-DEPENDENT PEROXIREDOXIN"/>
    <property type="match status" value="1"/>
</dbReference>
<protein>
    <submittedName>
        <fullName evidence="2">Thioredoxin family protein</fullName>
    </submittedName>
</protein>
<dbReference type="GO" id="GO:0016491">
    <property type="term" value="F:oxidoreductase activity"/>
    <property type="evidence" value="ECO:0007669"/>
    <property type="project" value="InterPro"/>
</dbReference>
<evidence type="ECO:0000313" key="2">
    <source>
        <dbReference type="EMBL" id="NGP76742.1"/>
    </source>
</evidence>
<dbReference type="InterPro" id="IPR013766">
    <property type="entry name" value="Thioredoxin_domain"/>
</dbReference>
<dbReference type="RefSeq" id="WP_165141451.1">
    <property type="nucleotide sequence ID" value="NZ_JAALLT010000003.1"/>
</dbReference>
<name>A0A6M1SV85_9BACT</name>
<dbReference type="CDD" id="cd02969">
    <property type="entry name" value="PRX_like1"/>
    <property type="match status" value="1"/>
</dbReference>
<dbReference type="InterPro" id="IPR047262">
    <property type="entry name" value="PRX-like1"/>
</dbReference>
<dbReference type="SUPFAM" id="SSF52833">
    <property type="entry name" value="Thioredoxin-like"/>
    <property type="match status" value="1"/>
</dbReference>
<reference evidence="2 3" key="1">
    <citation type="submission" date="2020-02" db="EMBL/GenBank/DDBJ databases">
        <title>Balneolaceae bacterium YR4-1, complete genome.</title>
        <authorList>
            <person name="Li Y."/>
            <person name="Wu S."/>
        </authorList>
    </citation>
    <scope>NUCLEOTIDE SEQUENCE [LARGE SCALE GENOMIC DNA]</scope>
    <source>
        <strain evidence="2 3">YR4-1</strain>
    </source>
</reference>
<dbReference type="EMBL" id="JAALLT010000003">
    <property type="protein sequence ID" value="NGP76742.1"/>
    <property type="molecule type" value="Genomic_DNA"/>
</dbReference>
<dbReference type="Proteomes" id="UP000473278">
    <property type="component" value="Unassembled WGS sequence"/>
</dbReference>
<organism evidence="2 3">
    <name type="scientific">Halalkalibaculum roseum</name>
    <dbReference type="NCBI Taxonomy" id="2709311"/>
    <lineage>
        <taxon>Bacteria</taxon>
        <taxon>Pseudomonadati</taxon>
        <taxon>Balneolota</taxon>
        <taxon>Balneolia</taxon>
        <taxon>Balneolales</taxon>
        <taxon>Balneolaceae</taxon>
        <taxon>Halalkalibaculum</taxon>
    </lineage>
</organism>
<dbReference type="InterPro" id="IPR000866">
    <property type="entry name" value="AhpC/TSA"/>
</dbReference>
<dbReference type="InterPro" id="IPR036249">
    <property type="entry name" value="Thioredoxin-like_sf"/>
</dbReference>
<feature type="domain" description="Thioredoxin" evidence="1">
    <location>
        <begin position="32"/>
        <end position="184"/>
    </location>
</feature>
<evidence type="ECO:0000313" key="3">
    <source>
        <dbReference type="Proteomes" id="UP000473278"/>
    </source>
</evidence>
<keyword evidence="3" id="KW-1185">Reference proteome</keyword>
<dbReference type="GO" id="GO:0016209">
    <property type="term" value="F:antioxidant activity"/>
    <property type="evidence" value="ECO:0007669"/>
    <property type="project" value="InterPro"/>
</dbReference>
<dbReference type="Gene3D" id="3.40.30.10">
    <property type="entry name" value="Glutaredoxin"/>
    <property type="match status" value="1"/>
</dbReference>